<name>A0ABM8ZQY2_9VIBR</name>
<dbReference type="PANTHER" id="PTHR32089:SF120">
    <property type="entry name" value="METHYL-ACCEPTING CHEMOTAXIS PROTEIN TLPQ"/>
    <property type="match status" value="1"/>
</dbReference>
<organism evidence="8 9">
    <name type="scientific">Vibrio stylophorae</name>
    <dbReference type="NCBI Taxonomy" id="659351"/>
    <lineage>
        <taxon>Bacteria</taxon>
        <taxon>Pseudomonadati</taxon>
        <taxon>Pseudomonadota</taxon>
        <taxon>Gammaproteobacteria</taxon>
        <taxon>Vibrionales</taxon>
        <taxon>Vibrionaceae</taxon>
        <taxon>Vibrio</taxon>
    </lineage>
</organism>
<dbReference type="Pfam" id="PF00015">
    <property type="entry name" value="MCPsignal"/>
    <property type="match status" value="1"/>
</dbReference>
<dbReference type="InterPro" id="IPR004090">
    <property type="entry name" value="Chemotax_Me-accpt_rcpt"/>
</dbReference>
<reference evidence="8" key="1">
    <citation type="submission" date="2021-11" db="EMBL/GenBank/DDBJ databases">
        <authorList>
            <person name="Rodrigo-Torres L."/>
            <person name="Arahal R. D."/>
            <person name="Lucena T."/>
        </authorList>
    </citation>
    <scope>NUCLEOTIDE SEQUENCE</scope>
    <source>
        <strain evidence="8">CECT 7929</strain>
    </source>
</reference>
<dbReference type="Pfam" id="PF00672">
    <property type="entry name" value="HAMP"/>
    <property type="match status" value="1"/>
</dbReference>
<dbReference type="RefSeq" id="WP_237464411.1">
    <property type="nucleotide sequence ID" value="NZ_CAKLDI010000001.1"/>
</dbReference>
<dbReference type="Proteomes" id="UP000838672">
    <property type="component" value="Unassembled WGS sequence"/>
</dbReference>
<dbReference type="CDD" id="cd11386">
    <property type="entry name" value="MCP_signal"/>
    <property type="match status" value="1"/>
</dbReference>
<evidence type="ECO:0000313" key="8">
    <source>
        <dbReference type="EMBL" id="CAH0532488.1"/>
    </source>
</evidence>
<proteinExistence type="inferred from homology"/>
<dbReference type="Gene3D" id="1.10.287.950">
    <property type="entry name" value="Methyl-accepting chemotaxis protein"/>
    <property type="match status" value="1"/>
</dbReference>
<feature type="transmembrane region" description="Helical" evidence="5">
    <location>
        <begin position="180"/>
        <end position="202"/>
    </location>
</feature>
<keyword evidence="2 4" id="KW-0807">Transducer</keyword>
<gene>
    <name evidence="8" type="ORF">VST7929_00318</name>
</gene>
<dbReference type="SUPFAM" id="SSF58104">
    <property type="entry name" value="Methyl-accepting chemotaxis protein (MCP) signaling domain"/>
    <property type="match status" value="1"/>
</dbReference>
<evidence type="ECO:0008006" key="10">
    <source>
        <dbReference type="Google" id="ProtNLM"/>
    </source>
</evidence>
<keyword evidence="9" id="KW-1185">Reference proteome</keyword>
<evidence type="ECO:0000256" key="5">
    <source>
        <dbReference type="SAM" id="Phobius"/>
    </source>
</evidence>
<evidence type="ECO:0000259" key="7">
    <source>
        <dbReference type="PROSITE" id="PS50885"/>
    </source>
</evidence>
<comment type="similarity">
    <text evidence="3">Belongs to the methyl-accepting chemotaxis (MCP) protein family.</text>
</comment>
<evidence type="ECO:0000256" key="1">
    <source>
        <dbReference type="ARBA" id="ARBA00004370"/>
    </source>
</evidence>
<comment type="subcellular location">
    <subcellularLocation>
        <location evidence="1">Membrane</location>
    </subcellularLocation>
</comment>
<evidence type="ECO:0000256" key="4">
    <source>
        <dbReference type="PROSITE-ProRule" id="PRU00284"/>
    </source>
</evidence>
<dbReference type="PROSITE" id="PS50111">
    <property type="entry name" value="CHEMOTAXIS_TRANSDUC_2"/>
    <property type="match status" value="1"/>
</dbReference>
<evidence type="ECO:0000259" key="6">
    <source>
        <dbReference type="PROSITE" id="PS50111"/>
    </source>
</evidence>
<evidence type="ECO:0000256" key="3">
    <source>
        <dbReference type="ARBA" id="ARBA00029447"/>
    </source>
</evidence>
<dbReference type="EMBL" id="CAKLDI010000001">
    <property type="protein sequence ID" value="CAH0532488.1"/>
    <property type="molecule type" value="Genomic_DNA"/>
</dbReference>
<feature type="domain" description="Methyl-accepting transducer" evidence="6">
    <location>
        <begin position="257"/>
        <end position="493"/>
    </location>
</feature>
<dbReference type="PROSITE" id="PS50885">
    <property type="entry name" value="HAMP"/>
    <property type="match status" value="1"/>
</dbReference>
<keyword evidence="5" id="KW-0472">Membrane</keyword>
<protein>
    <recommendedName>
        <fullName evidence="10">Methyl-accepting chemotaxis protein</fullName>
    </recommendedName>
</protein>
<comment type="caution">
    <text evidence="8">The sequence shown here is derived from an EMBL/GenBank/DDBJ whole genome shotgun (WGS) entry which is preliminary data.</text>
</comment>
<dbReference type="PANTHER" id="PTHR32089">
    <property type="entry name" value="METHYL-ACCEPTING CHEMOTAXIS PROTEIN MCPB"/>
    <property type="match status" value="1"/>
</dbReference>
<evidence type="ECO:0000256" key="2">
    <source>
        <dbReference type="ARBA" id="ARBA00023224"/>
    </source>
</evidence>
<accession>A0ABM8ZQY2</accession>
<evidence type="ECO:0000313" key="9">
    <source>
        <dbReference type="Proteomes" id="UP000838672"/>
    </source>
</evidence>
<sequence>MAGIVFKPWERWFVQIRFMPKLLGILLLSILLLIGKQVWDAKHMYQSLLTVQQERAQALAINGATMVDTLVQAQQLTQAQAVIEAQRQKLTHGALVYMVHPQSGRVVAYPQINDLSKLAVNTTAGPLNQSLIQKQQAFAFEVANQDYGYAVPVQGSGWWVIASESNQQAKAQLASTMQTMVWQTLLLALVLALCFVWIGSMWHRQTKYLTKQIGYLTQGDLQQSIIMPGRDEFCDLAKALEQTREQLHRLVDGQRRAGEELTSLAEVMAISMEETKDSAEEQFSEIDQLASAMDEMSSTVQTVAEHARNASDATTEASVQAAKGQAFVRDTITTINRLSSEISASAHVVNNVEERVDAISSVIVTIQSISEQTNLLALNAAIEAARAGDAGRGFAVVADEVRNLAQRTQTATVEIQSMINELQSSAQKAVEIMEQSVVEAAESVEQVANAGSELEHIVTHVDTINGMNFQIASAAEQQSTVANEMSQNLTNVREIVEASVTVIAELAETAEMLQSGAETMESKVKVFQL</sequence>
<dbReference type="InterPro" id="IPR004089">
    <property type="entry name" value="MCPsignal_dom"/>
</dbReference>
<dbReference type="SMART" id="SM00283">
    <property type="entry name" value="MA"/>
    <property type="match status" value="1"/>
</dbReference>
<dbReference type="PRINTS" id="PR00260">
    <property type="entry name" value="CHEMTRNSDUCR"/>
</dbReference>
<keyword evidence="5" id="KW-1133">Transmembrane helix</keyword>
<keyword evidence="5" id="KW-0812">Transmembrane</keyword>
<dbReference type="InterPro" id="IPR003660">
    <property type="entry name" value="HAMP_dom"/>
</dbReference>
<feature type="domain" description="HAMP" evidence="7">
    <location>
        <begin position="209"/>
        <end position="252"/>
    </location>
</feature>